<keyword evidence="3" id="KW-1185">Reference proteome</keyword>
<protein>
    <recommendedName>
        <fullName evidence="1">F-box domain-containing protein</fullName>
    </recommendedName>
</protein>
<evidence type="ECO:0000313" key="2">
    <source>
        <dbReference type="EMBL" id="KZV97976.1"/>
    </source>
</evidence>
<dbReference type="EMBL" id="KV425923">
    <property type="protein sequence ID" value="KZV97976.1"/>
    <property type="molecule type" value="Genomic_DNA"/>
</dbReference>
<proteinExistence type="predicted"/>
<accession>A0A165LKK6</accession>
<evidence type="ECO:0000259" key="1">
    <source>
        <dbReference type="PROSITE" id="PS50181"/>
    </source>
</evidence>
<organism evidence="2 3">
    <name type="scientific">Exidia glandulosa HHB12029</name>
    <dbReference type="NCBI Taxonomy" id="1314781"/>
    <lineage>
        <taxon>Eukaryota</taxon>
        <taxon>Fungi</taxon>
        <taxon>Dikarya</taxon>
        <taxon>Basidiomycota</taxon>
        <taxon>Agaricomycotina</taxon>
        <taxon>Agaricomycetes</taxon>
        <taxon>Auriculariales</taxon>
        <taxon>Exidiaceae</taxon>
        <taxon>Exidia</taxon>
    </lineage>
</organism>
<dbReference type="InterPro" id="IPR001810">
    <property type="entry name" value="F-box_dom"/>
</dbReference>
<evidence type="ECO:0000313" key="3">
    <source>
        <dbReference type="Proteomes" id="UP000077266"/>
    </source>
</evidence>
<dbReference type="SMART" id="SM00256">
    <property type="entry name" value="FBOX"/>
    <property type="match status" value="1"/>
</dbReference>
<sequence>MLQHEDTLEYLAQRAADIFRRSGNVSRASSAAALTAQSILAGCTKLGVKRPRLGLLSLPQKLLLSIVERCCLMDRIALSGTCRELRRILLAEPSLWSRIQMDISTLGSSNLDMTRMEELFRRSHPLSGHLALTIDAQLAENDPTYLATLSHLDLSRVESLALDIFNESTQSLDLMLVVYHILGRAPRASRLRSLRLDLRDMENFTENFPDPVVSLDALGLLGEHLTTLNIRGEGVTFDLSTWPIFAHVTTFSLDLDTDEGITSMNEFAVAILRMPSLERLIFYASLMTSDCDDPLDLATEARLTARRLQYAYVGCGGNWAESELPLRLFSKVLWIEDLHLCSEARPRLYKLPPSSQLILGLNRTTLILLDGRRVHFPREDERTTYNNFLYPAFCNNLTSLCIHEYLWMDFASVYSALQLESLTIVLATCFDNKPKTCRIGQADQDAALRARALKVLHIVAPTSKGGRCMNSHKPGGICVCPCPGYIVSLFDIAHFIASCIIRTASIGQLDRVTISGVRQFADPDLGVALDALRAVARDVELIGPARELEAHVMLSRDEANKMPSIIGPMTVTADPDYFGPPIPIRSYAEFDDPFGGYEVITM</sequence>
<name>A0A165LKK6_EXIGL</name>
<dbReference type="InterPro" id="IPR032675">
    <property type="entry name" value="LRR_dom_sf"/>
</dbReference>
<dbReference type="AlphaFoldDB" id="A0A165LKK6"/>
<dbReference type="Pfam" id="PF00646">
    <property type="entry name" value="F-box"/>
    <property type="match status" value="1"/>
</dbReference>
<dbReference type="Proteomes" id="UP000077266">
    <property type="component" value="Unassembled WGS sequence"/>
</dbReference>
<dbReference type="Gene3D" id="3.80.10.10">
    <property type="entry name" value="Ribonuclease Inhibitor"/>
    <property type="match status" value="1"/>
</dbReference>
<reference evidence="2 3" key="1">
    <citation type="journal article" date="2016" name="Mol. Biol. Evol.">
        <title>Comparative Genomics of Early-Diverging Mushroom-Forming Fungi Provides Insights into the Origins of Lignocellulose Decay Capabilities.</title>
        <authorList>
            <person name="Nagy L.G."/>
            <person name="Riley R."/>
            <person name="Tritt A."/>
            <person name="Adam C."/>
            <person name="Daum C."/>
            <person name="Floudas D."/>
            <person name="Sun H."/>
            <person name="Yadav J.S."/>
            <person name="Pangilinan J."/>
            <person name="Larsson K.H."/>
            <person name="Matsuura K."/>
            <person name="Barry K."/>
            <person name="Labutti K."/>
            <person name="Kuo R."/>
            <person name="Ohm R.A."/>
            <person name="Bhattacharya S.S."/>
            <person name="Shirouzu T."/>
            <person name="Yoshinaga Y."/>
            <person name="Martin F.M."/>
            <person name="Grigoriev I.V."/>
            <person name="Hibbett D.S."/>
        </authorList>
    </citation>
    <scope>NUCLEOTIDE SEQUENCE [LARGE SCALE GENOMIC DNA]</scope>
    <source>
        <strain evidence="2 3">HHB12029</strain>
    </source>
</reference>
<dbReference type="InParanoid" id="A0A165LKK6"/>
<gene>
    <name evidence="2" type="ORF">EXIGLDRAFT_729151</name>
</gene>
<dbReference type="PROSITE" id="PS50181">
    <property type="entry name" value="FBOX"/>
    <property type="match status" value="1"/>
</dbReference>
<feature type="domain" description="F-box" evidence="1">
    <location>
        <begin position="52"/>
        <end position="99"/>
    </location>
</feature>